<dbReference type="EMBL" id="CP028136">
    <property type="protein sequence ID" value="AVR44412.1"/>
    <property type="molecule type" value="Genomic_DNA"/>
</dbReference>
<dbReference type="RefSeq" id="WP_107011190.1">
    <property type="nucleotide sequence ID" value="NZ_CP028136.1"/>
</dbReference>
<evidence type="ECO:0000256" key="1">
    <source>
        <dbReference type="SAM" id="MobiDB-lite"/>
    </source>
</evidence>
<reference evidence="4" key="1">
    <citation type="submission" date="2018-03" db="EMBL/GenBank/DDBJ databases">
        <title>Gramella fulva sp. nov., isolated from a dry surface of tidal flat.</title>
        <authorList>
            <person name="Hwang S.H."/>
            <person name="Hwang W.M."/>
            <person name="Kang K."/>
            <person name="Ahn T.-Y."/>
        </authorList>
    </citation>
    <scope>NUCLEOTIDE SEQUENCE [LARGE SCALE GENOMIC DNA]</scope>
    <source>
        <strain evidence="4">SH35</strain>
    </source>
</reference>
<feature type="compositionally biased region" description="Basic and acidic residues" evidence="1">
    <location>
        <begin position="362"/>
        <end position="373"/>
    </location>
</feature>
<evidence type="ECO:0000313" key="4">
    <source>
        <dbReference type="Proteomes" id="UP000241507"/>
    </source>
</evidence>
<dbReference type="PROSITE" id="PS51257">
    <property type="entry name" value="PROKAR_LIPOPROTEIN"/>
    <property type="match status" value="1"/>
</dbReference>
<proteinExistence type="predicted"/>
<organism evidence="3 4">
    <name type="scientific">Christiangramia fulva</name>
    <dbReference type="NCBI Taxonomy" id="2126553"/>
    <lineage>
        <taxon>Bacteria</taxon>
        <taxon>Pseudomonadati</taxon>
        <taxon>Bacteroidota</taxon>
        <taxon>Flavobacteriia</taxon>
        <taxon>Flavobacteriales</taxon>
        <taxon>Flavobacteriaceae</taxon>
        <taxon>Christiangramia</taxon>
    </lineage>
</organism>
<gene>
    <name evidence="3" type="ORF">C7S20_03585</name>
</gene>
<feature type="region of interest" description="Disordered" evidence="1">
    <location>
        <begin position="351"/>
        <end position="373"/>
    </location>
</feature>
<evidence type="ECO:0000256" key="2">
    <source>
        <dbReference type="SAM" id="SignalP"/>
    </source>
</evidence>
<evidence type="ECO:0008006" key="5">
    <source>
        <dbReference type="Google" id="ProtNLM"/>
    </source>
</evidence>
<evidence type="ECO:0000313" key="3">
    <source>
        <dbReference type="EMBL" id="AVR44412.1"/>
    </source>
</evidence>
<dbReference type="Proteomes" id="UP000241507">
    <property type="component" value="Chromosome"/>
</dbReference>
<dbReference type="KEGG" id="grs:C7S20_03585"/>
<feature type="signal peptide" evidence="2">
    <location>
        <begin position="1"/>
        <end position="20"/>
    </location>
</feature>
<protein>
    <recommendedName>
        <fullName evidence="5">Lipoprotein</fullName>
    </recommendedName>
</protein>
<keyword evidence="2" id="KW-0732">Signal</keyword>
<feature type="chain" id="PRO_5015339649" description="Lipoprotein" evidence="2">
    <location>
        <begin position="21"/>
        <end position="373"/>
    </location>
</feature>
<dbReference type="AlphaFoldDB" id="A0A2R3Z2E4"/>
<sequence length="373" mass="41620">MKTKTIKFLFLIILSSLLSCGESSSKKEKIANASGEPKPADSSYIVDVTEMDYAFGMPEEIKSGWVTFRMKNKGKEEHLGLLQKLPDSLNSLSVSTVRERFLEDSLPMGDWKAGPGILSPGRTGKTTVYLKPGLYILWCTIRTPEGTPHYKKGMLRSFRVTQELGGEKKPKADVNITVSRYAYSTDQPIGPGTHTFNVQFADDGIFDVFIAHLKEDQDMEDVFNWRLRAPSPVEFLGGTEQQPGLFQVDLNPGRYVFYSTQGGLDGLAEEITIPEEGKAPAISGNPVNSPISWSLSDSDSVLTAPEGRTLVTFENNSSHRIDYLWFWLKPEFSEKQFLEYIQPGNLWSRGGPGYTKPIPANGKKDFPDCRRAK</sequence>
<dbReference type="OrthoDB" id="1437689at2"/>
<keyword evidence="4" id="KW-1185">Reference proteome</keyword>
<name>A0A2R3Z2E4_9FLAO</name>
<accession>A0A2R3Z2E4</accession>